<evidence type="ECO:0000256" key="1">
    <source>
        <dbReference type="SAM" id="Phobius"/>
    </source>
</evidence>
<keyword evidence="1" id="KW-0812">Transmembrane</keyword>
<comment type="caution">
    <text evidence="2">The sequence shown here is derived from an EMBL/GenBank/DDBJ whole genome shotgun (WGS) entry which is preliminary data.</text>
</comment>
<organism evidence="2 3">
    <name type="scientific">Candidatus Yanofskybacteria bacterium RIFCSPHIGHO2_01_FULL_44_17</name>
    <dbReference type="NCBI Taxonomy" id="1802668"/>
    <lineage>
        <taxon>Bacteria</taxon>
        <taxon>Candidatus Yanofskyibacteriota</taxon>
    </lineage>
</organism>
<proteinExistence type="predicted"/>
<sequence>MNHLFQKLYKLSLSFYPRSFRDEYREQILQTLEDMKYEGKAFWPDLLVDLFVSIPREYLYKTYNINNMNKKFMILTGTVGLVSAVAYILLDDNNIVSLGVENVFYTIAWLGIISTALLALRQRKLRSAR</sequence>
<gene>
    <name evidence="2" type="ORF">A2831_00935</name>
</gene>
<dbReference type="AlphaFoldDB" id="A0A1F8EWK6"/>
<evidence type="ECO:0000313" key="2">
    <source>
        <dbReference type="EMBL" id="OGN04416.1"/>
    </source>
</evidence>
<dbReference type="Proteomes" id="UP000177507">
    <property type="component" value="Unassembled WGS sequence"/>
</dbReference>
<feature type="transmembrane region" description="Helical" evidence="1">
    <location>
        <begin position="72"/>
        <end position="90"/>
    </location>
</feature>
<keyword evidence="1" id="KW-1133">Transmembrane helix</keyword>
<accession>A0A1F8EWK6</accession>
<dbReference type="STRING" id="1802668.A2831_00935"/>
<dbReference type="EMBL" id="MGJI01000021">
    <property type="protein sequence ID" value="OGN04416.1"/>
    <property type="molecule type" value="Genomic_DNA"/>
</dbReference>
<reference evidence="2 3" key="1">
    <citation type="journal article" date="2016" name="Nat. Commun.">
        <title>Thousands of microbial genomes shed light on interconnected biogeochemical processes in an aquifer system.</title>
        <authorList>
            <person name="Anantharaman K."/>
            <person name="Brown C.T."/>
            <person name="Hug L.A."/>
            <person name="Sharon I."/>
            <person name="Castelle C.J."/>
            <person name="Probst A.J."/>
            <person name="Thomas B.C."/>
            <person name="Singh A."/>
            <person name="Wilkins M.J."/>
            <person name="Karaoz U."/>
            <person name="Brodie E.L."/>
            <person name="Williams K.H."/>
            <person name="Hubbard S.S."/>
            <person name="Banfield J.F."/>
        </authorList>
    </citation>
    <scope>NUCLEOTIDE SEQUENCE [LARGE SCALE GENOMIC DNA]</scope>
</reference>
<name>A0A1F8EWK6_9BACT</name>
<evidence type="ECO:0000313" key="3">
    <source>
        <dbReference type="Proteomes" id="UP000177507"/>
    </source>
</evidence>
<keyword evidence="1" id="KW-0472">Membrane</keyword>
<protein>
    <submittedName>
        <fullName evidence="2">Uncharacterized protein</fullName>
    </submittedName>
</protein>
<feature type="transmembrane region" description="Helical" evidence="1">
    <location>
        <begin position="102"/>
        <end position="120"/>
    </location>
</feature>